<dbReference type="EMBL" id="ML975150">
    <property type="protein sequence ID" value="KAF1816364.1"/>
    <property type="molecule type" value="Genomic_DNA"/>
</dbReference>
<feature type="domain" description="tRNA-splicing endonuclease subunit Sen15" evidence="4">
    <location>
        <begin position="38"/>
        <end position="149"/>
    </location>
</feature>
<evidence type="ECO:0000256" key="2">
    <source>
        <dbReference type="ARBA" id="ARBA00022694"/>
    </source>
</evidence>
<feature type="compositionally biased region" description="Acidic residues" evidence="3">
    <location>
        <begin position="107"/>
        <end position="119"/>
    </location>
</feature>
<keyword evidence="2" id="KW-0819">tRNA processing</keyword>
<dbReference type="AlphaFoldDB" id="A0A6G1GEB1"/>
<feature type="compositionally biased region" description="Polar residues" evidence="3">
    <location>
        <begin position="170"/>
        <end position="182"/>
    </location>
</feature>
<evidence type="ECO:0000256" key="1">
    <source>
        <dbReference type="ARBA" id="ARBA00006091"/>
    </source>
</evidence>
<reference evidence="5 7" key="1">
    <citation type="submission" date="2020-01" db="EMBL/GenBank/DDBJ databases">
        <authorList>
            <consortium name="DOE Joint Genome Institute"/>
            <person name="Haridas S."/>
            <person name="Albert R."/>
            <person name="Binder M."/>
            <person name="Bloem J."/>
            <person name="Labutti K."/>
            <person name="Salamov A."/>
            <person name="Andreopoulos B."/>
            <person name="Baker S.E."/>
            <person name="Barry K."/>
            <person name="Bills G."/>
            <person name="Bluhm B.H."/>
            <person name="Cannon C."/>
            <person name="Castanera R."/>
            <person name="Culley D.E."/>
            <person name="Daum C."/>
            <person name="Ezra D."/>
            <person name="Gonzalez J.B."/>
            <person name="Henrissat B."/>
            <person name="Kuo A."/>
            <person name="Liang C."/>
            <person name="Lipzen A."/>
            <person name="Lutzoni F."/>
            <person name="Magnuson J."/>
            <person name="Mondo S."/>
            <person name="Nolan M."/>
            <person name="Ohm R."/>
            <person name="Pangilinan J."/>
            <person name="Park H.-J."/>
            <person name="Ramirez L."/>
            <person name="Alfaro M."/>
            <person name="Sun H."/>
            <person name="Tritt A."/>
            <person name="Yoshinaga Y."/>
            <person name="Zwiers L.-H."/>
            <person name="Turgeon B.G."/>
            <person name="Goodwin S.B."/>
            <person name="Spatafora J.W."/>
            <person name="Crous P.W."/>
            <person name="Grigoriev I.V."/>
        </authorList>
    </citation>
    <scope>NUCLEOTIDE SEQUENCE</scope>
    <source>
        <strain evidence="5 7">CBS 781.70</strain>
    </source>
</reference>
<feature type="region of interest" description="Disordered" evidence="3">
    <location>
        <begin position="85"/>
        <end position="125"/>
    </location>
</feature>
<proteinExistence type="inferred from homology"/>
<dbReference type="InterPro" id="IPR011856">
    <property type="entry name" value="tRNA_endonuc-like_dom_sf"/>
</dbReference>
<reference evidence="7" key="3">
    <citation type="submission" date="2025-04" db="UniProtKB">
        <authorList>
            <consortium name="RefSeq"/>
        </authorList>
    </citation>
    <scope>IDENTIFICATION</scope>
    <source>
        <strain evidence="7">CBS 781.70</strain>
    </source>
</reference>
<dbReference type="OrthoDB" id="10002170at2759"/>
<reference evidence="7" key="2">
    <citation type="submission" date="2020-04" db="EMBL/GenBank/DDBJ databases">
        <authorList>
            <consortium name="NCBI Genome Project"/>
        </authorList>
    </citation>
    <scope>NUCLEOTIDE SEQUENCE</scope>
    <source>
        <strain evidence="7">CBS 781.70</strain>
    </source>
</reference>
<name>A0A6G1GEB1_9PEZI</name>
<comment type="similarity">
    <text evidence="1">Belongs to the SEN15 family.</text>
</comment>
<evidence type="ECO:0000313" key="7">
    <source>
        <dbReference type="RefSeq" id="XP_033537995.1"/>
    </source>
</evidence>
<feature type="domain" description="tRNA-splicing endonuclease subunit Sen15" evidence="4">
    <location>
        <begin position="190"/>
        <end position="222"/>
    </location>
</feature>
<accession>A0A6G1GEB1</accession>
<evidence type="ECO:0000313" key="5">
    <source>
        <dbReference type="EMBL" id="KAF1816364.1"/>
    </source>
</evidence>
<feature type="compositionally biased region" description="Basic and acidic residues" evidence="3">
    <location>
        <begin position="91"/>
        <end position="103"/>
    </location>
</feature>
<feature type="region of interest" description="Disordered" evidence="3">
    <location>
        <begin position="146"/>
        <end position="187"/>
    </location>
</feature>
<sequence length="222" mass="24998">MSKPTSPPAASPLQTFISSYRLADRSPAPDPYLHLALQVAHNLRYQHQWEQITIHHTSPTTPFAPLPRPLISGLPPRRIYVHPDEQIEQVKLGDQRREARKNGGGDAADEDEDDEEPEPEREWILPTHLRERWSLKQMAAVFDEVSHEPPEVDDPQAGTELFPQEGQPANAGSGSARETSSGEPVLKNKWRTTKRVLLATVDDDSTIVFYITHDGIVKPRQN</sequence>
<dbReference type="InterPro" id="IPR018593">
    <property type="entry name" value="tRNA-endonuc_su_Sen15"/>
</dbReference>
<dbReference type="Pfam" id="PF09631">
    <property type="entry name" value="Sen15"/>
    <property type="match status" value="2"/>
</dbReference>
<dbReference type="GeneID" id="54419192"/>
<keyword evidence="6" id="KW-1185">Reference proteome</keyword>
<evidence type="ECO:0000313" key="6">
    <source>
        <dbReference type="Proteomes" id="UP000504638"/>
    </source>
</evidence>
<dbReference type="PANTHER" id="PTHR28518:SF1">
    <property type="entry name" value="TRNA-SPLICING ENDONUCLEASE SUBUNIT SEN15"/>
    <property type="match status" value="1"/>
</dbReference>
<dbReference type="InterPro" id="IPR036167">
    <property type="entry name" value="tRNA_intron_Endo_cat-like_sf"/>
</dbReference>
<dbReference type="PANTHER" id="PTHR28518">
    <property type="entry name" value="TRNA-SPLICING ENDONUCLEASE SUBUNIT SEN15"/>
    <property type="match status" value="1"/>
</dbReference>
<dbReference type="GO" id="GO:0000213">
    <property type="term" value="F:tRNA-intron lyase activity"/>
    <property type="evidence" value="ECO:0007669"/>
    <property type="project" value="TreeGrafter"/>
</dbReference>
<evidence type="ECO:0000256" key="3">
    <source>
        <dbReference type="SAM" id="MobiDB-lite"/>
    </source>
</evidence>
<dbReference type="InterPro" id="IPR042777">
    <property type="entry name" value="Sen15_fungi"/>
</dbReference>
<dbReference type="GO" id="GO:0000214">
    <property type="term" value="C:tRNA-intron endonuclease complex"/>
    <property type="evidence" value="ECO:0007669"/>
    <property type="project" value="InterPro"/>
</dbReference>
<protein>
    <recommendedName>
        <fullName evidence="4">tRNA-splicing endonuclease subunit Sen15 domain-containing protein</fullName>
    </recommendedName>
</protein>
<dbReference type="RefSeq" id="XP_033537995.1">
    <property type="nucleotide sequence ID" value="XM_033678622.1"/>
</dbReference>
<dbReference type="Gene3D" id="3.40.1350.10">
    <property type="match status" value="1"/>
</dbReference>
<dbReference type="Proteomes" id="UP000504638">
    <property type="component" value="Unplaced"/>
</dbReference>
<dbReference type="GO" id="GO:0000379">
    <property type="term" value="P:tRNA-type intron splice site recognition and cleavage"/>
    <property type="evidence" value="ECO:0007669"/>
    <property type="project" value="InterPro"/>
</dbReference>
<gene>
    <name evidence="5 7" type="ORF">P152DRAFT_454629</name>
</gene>
<dbReference type="SUPFAM" id="SSF53032">
    <property type="entry name" value="tRNA-intron endonuclease catalytic domain-like"/>
    <property type="match status" value="1"/>
</dbReference>
<organism evidence="5">
    <name type="scientific">Eremomyces bilateralis CBS 781.70</name>
    <dbReference type="NCBI Taxonomy" id="1392243"/>
    <lineage>
        <taxon>Eukaryota</taxon>
        <taxon>Fungi</taxon>
        <taxon>Dikarya</taxon>
        <taxon>Ascomycota</taxon>
        <taxon>Pezizomycotina</taxon>
        <taxon>Dothideomycetes</taxon>
        <taxon>Dothideomycetes incertae sedis</taxon>
        <taxon>Eremomycetales</taxon>
        <taxon>Eremomycetaceae</taxon>
        <taxon>Eremomyces</taxon>
    </lineage>
</organism>
<evidence type="ECO:0000259" key="4">
    <source>
        <dbReference type="Pfam" id="PF09631"/>
    </source>
</evidence>
<dbReference type="GO" id="GO:0003676">
    <property type="term" value="F:nucleic acid binding"/>
    <property type="evidence" value="ECO:0007669"/>
    <property type="project" value="InterPro"/>
</dbReference>